<sequence length="121" mass="13433">MFSCQAHSPRLLVFIALLYYLLSSPMQHTADSPLKATTENTPFRLQAATQIVQQDLISETTAQAYSSRARVIREFWVGAASVVPGIAVVVGHTKNEQFADGIPSTRDFILPCMHDRDGKKR</sequence>
<comment type="caution">
    <text evidence="1">The sequence shown here is derived from an EMBL/GenBank/DDBJ whole genome shotgun (WGS) entry which is preliminary data.</text>
</comment>
<dbReference type="EMBL" id="VSSQ01004643">
    <property type="protein sequence ID" value="MPM26072.1"/>
    <property type="molecule type" value="Genomic_DNA"/>
</dbReference>
<protein>
    <submittedName>
        <fullName evidence="1">Uncharacterized protein</fullName>
    </submittedName>
</protein>
<accession>A0A644YBS2</accession>
<reference evidence="1" key="1">
    <citation type="submission" date="2019-08" db="EMBL/GenBank/DDBJ databases">
        <authorList>
            <person name="Kucharzyk K."/>
            <person name="Murdoch R.W."/>
            <person name="Higgins S."/>
            <person name="Loffler F."/>
        </authorList>
    </citation>
    <scope>NUCLEOTIDE SEQUENCE</scope>
</reference>
<evidence type="ECO:0000313" key="1">
    <source>
        <dbReference type="EMBL" id="MPM26072.1"/>
    </source>
</evidence>
<dbReference type="AlphaFoldDB" id="A0A644YBS2"/>
<proteinExistence type="predicted"/>
<name>A0A644YBS2_9ZZZZ</name>
<gene>
    <name evidence="1" type="ORF">SDC9_72573</name>
</gene>
<organism evidence="1">
    <name type="scientific">bioreactor metagenome</name>
    <dbReference type="NCBI Taxonomy" id="1076179"/>
    <lineage>
        <taxon>unclassified sequences</taxon>
        <taxon>metagenomes</taxon>
        <taxon>ecological metagenomes</taxon>
    </lineage>
</organism>